<keyword evidence="4" id="KW-0539">Nucleus</keyword>
<dbReference type="SUPFAM" id="SSF117856">
    <property type="entry name" value="AF0104/ALDC/Ptd012-like"/>
    <property type="match status" value="1"/>
</dbReference>
<feature type="compositionally biased region" description="Low complexity" evidence="5">
    <location>
        <begin position="53"/>
        <end position="63"/>
    </location>
</feature>
<name>A0ABP0Y809_9ROSI</name>
<dbReference type="InterPro" id="IPR014476">
    <property type="entry name" value="AHL15-29"/>
</dbReference>
<gene>
    <name evidence="7" type="ORF">CITCOLO1_LOCUS7938</name>
</gene>
<evidence type="ECO:0000256" key="4">
    <source>
        <dbReference type="ARBA" id="ARBA00023242"/>
    </source>
</evidence>
<protein>
    <recommendedName>
        <fullName evidence="6">PPC domain-containing protein</fullName>
    </recommendedName>
</protein>
<dbReference type="Pfam" id="PF03479">
    <property type="entry name" value="PCC"/>
    <property type="match status" value="1"/>
</dbReference>
<dbReference type="Proteomes" id="UP001642487">
    <property type="component" value="Chromosome 2"/>
</dbReference>
<evidence type="ECO:0000256" key="3">
    <source>
        <dbReference type="ARBA" id="ARBA00023163"/>
    </source>
</evidence>
<reference evidence="7 8" key="1">
    <citation type="submission" date="2024-03" db="EMBL/GenBank/DDBJ databases">
        <authorList>
            <person name="Gkanogiannis A."/>
            <person name="Becerra Lopez-Lavalle L."/>
        </authorList>
    </citation>
    <scope>NUCLEOTIDE SEQUENCE [LARGE SCALE GENOMIC DNA]</scope>
</reference>
<organism evidence="7 8">
    <name type="scientific">Citrullus colocynthis</name>
    <name type="common">colocynth</name>
    <dbReference type="NCBI Taxonomy" id="252529"/>
    <lineage>
        <taxon>Eukaryota</taxon>
        <taxon>Viridiplantae</taxon>
        <taxon>Streptophyta</taxon>
        <taxon>Embryophyta</taxon>
        <taxon>Tracheophyta</taxon>
        <taxon>Spermatophyta</taxon>
        <taxon>Magnoliopsida</taxon>
        <taxon>eudicotyledons</taxon>
        <taxon>Gunneridae</taxon>
        <taxon>Pentapetalae</taxon>
        <taxon>rosids</taxon>
        <taxon>fabids</taxon>
        <taxon>Cucurbitales</taxon>
        <taxon>Cucurbitaceae</taxon>
        <taxon>Benincaseae</taxon>
        <taxon>Citrullus</taxon>
    </lineage>
</organism>
<keyword evidence="8" id="KW-1185">Reference proteome</keyword>
<evidence type="ECO:0000259" key="6">
    <source>
        <dbReference type="PROSITE" id="PS51742"/>
    </source>
</evidence>
<accession>A0ABP0Y809</accession>
<evidence type="ECO:0000313" key="7">
    <source>
        <dbReference type="EMBL" id="CAK9316092.1"/>
    </source>
</evidence>
<feature type="compositionally biased region" description="Polar residues" evidence="5">
    <location>
        <begin position="27"/>
        <end position="52"/>
    </location>
</feature>
<dbReference type="CDD" id="cd11378">
    <property type="entry name" value="DUF296"/>
    <property type="match status" value="1"/>
</dbReference>
<feature type="region of interest" description="Disordered" evidence="5">
    <location>
        <begin position="27"/>
        <end position="88"/>
    </location>
</feature>
<keyword evidence="2" id="KW-0238">DNA-binding</keyword>
<dbReference type="PANTHER" id="PTHR31100:SF16">
    <property type="entry name" value="AT-HOOK MOTIF NUCLEAR-LOCALIZED PROTEIN 25"/>
    <property type="match status" value="1"/>
</dbReference>
<dbReference type="PANTHER" id="PTHR31100">
    <property type="entry name" value="AT-HOOK MOTIF NUCLEAR-LOCALIZED PROTEIN 15"/>
    <property type="match status" value="1"/>
</dbReference>
<proteinExistence type="predicted"/>
<evidence type="ECO:0000256" key="2">
    <source>
        <dbReference type="ARBA" id="ARBA00023125"/>
    </source>
</evidence>
<sequence>MSDLNSAVHGGSSRYADQFLGSQLQLQNFSQTHLADPNNSPESHQKNLNPADSTTPTSGGLSTRRSRGRPAGSKNKPKPPVIVTRDSPNALRSHVLEVSAGSDVIESISSYATRRRHGVCILAGTGAVTNVNLRQPAAPSGTVMTLHGTFEIVSLTGTALPPPAPPGAGGITVYLSGGQGQVVGGSVVGPLTASSPVVLMVASFTNAVYDRLPLDEVEPPVQAQPSASPSSDITGGGGQLGGIGSFNLPDDNYGWNGNTSRPPTTL</sequence>
<dbReference type="Gene3D" id="3.30.1330.80">
    <property type="entry name" value="Hypothetical protein, similar to alpha- acetolactate decarboxylase, domain 2"/>
    <property type="match status" value="1"/>
</dbReference>
<feature type="compositionally biased region" description="Polar residues" evidence="5">
    <location>
        <begin position="255"/>
        <end position="266"/>
    </location>
</feature>
<evidence type="ECO:0000256" key="1">
    <source>
        <dbReference type="ARBA" id="ARBA00023015"/>
    </source>
</evidence>
<keyword evidence="3" id="KW-0804">Transcription</keyword>
<feature type="region of interest" description="Disordered" evidence="5">
    <location>
        <begin position="218"/>
        <end position="266"/>
    </location>
</feature>
<feature type="domain" description="PPC" evidence="6">
    <location>
        <begin position="88"/>
        <end position="225"/>
    </location>
</feature>
<evidence type="ECO:0000313" key="8">
    <source>
        <dbReference type="Proteomes" id="UP001642487"/>
    </source>
</evidence>
<keyword evidence="1" id="KW-0805">Transcription regulation</keyword>
<dbReference type="EMBL" id="OZ021736">
    <property type="protein sequence ID" value="CAK9316092.1"/>
    <property type="molecule type" value="Genomic_DNA"/>
</dbReference>
<feature type="compositionally biased region" description="Low complexity" evidence="5">
    <location>
        <begin position="219"/>
        <end position="231"/>
    </location>
</feature>
<evidence type="ECO:0000256" key="5">
    <source>
        <dbReference type="SAM" id="MobiDB-lite"/>
    </source>
</evidence>
<dbReference type="PROSITE" id="PS51742">
    <property type="entry name" value="PPC"/>
    <property type="match status" value="1"/>
</dbReference>
<dbReference type="InterPro" id="IPR005175">
    <property type="entry name" value="PPC_dom"/>
</dbReference>
<feature type="compositionally biased region" description="Gly residues" evidence="5">
    <location>
        <begin position="234"/>
        <end position="244"/>
    </location>
</feature>